<keyword evidence="7" id="KW-1185">Reference proteome</keyword>
<feature type="domain" description="CBS" evidence="5">
    <location>
        <begin position="300"/>
        <end position="356"/>
    </location>
</feature>
<dbReference type="SMART" id="SM00116">
    <property type="entry name" value="CBS"/>
    <property type="match status" value="2"/>
</dbReference>
<dbReference type="InterPro" id="IPR000644">
    <property type="entry name" value="CBS_dom"/>
</dbReference>
<comment type="caution">
    <text evidence="6">The sequence shown here is derived from an EMBL/GenBank/DDBJ whole genome shotgun (WGS) entry which is preliminary data.</text>
</comment>
<proteinExistence type="predicted"/>
<keyword evidence="2 3" id="KW-0129">CBS domain</keyword>
<evidence type="ECO:0000259" key="5">
    <source>
        <dbReference type="PROSITE" id="PS51371"/>
    </source>
</evidence>
<dbReference type="Gene3D" id="3.10.580.10">
    <property type="entry name" value="CBS-domain"/>
    <property type="match status" value="2"/>
</dbReference>
<sequence length="356" mass="38518">MQPPAMEAMEPKRIRTQSSSETQSVRDKKVRDMIADKKRLVEVPYTASLAHTMNALVANRVLAVPVAAPPGHWIGAGGSMILESDKQTGAVRKHYIGMVTMLDLLVHIAGDDADGGGGGDGTLDCMEVFSKGIHRALVPLGSHMQNIAGVELVESAPSYQMLTQVDLLRFLKAHDSELKGIMSHNVEELGAVTKSVFGVTNRTKVIEAIKCMRAASLSAVPIVEASSAIEEDHGQLPELDRNYAYILQGKGRKLVGTFSATDLRGCPISQLQFWLPLSVLDFKEKHSTSPLPAASDTAVSSRELVTCHAESCLAEAIEKALTKHVHRIWVIDHLGHLVGVVALTDIIRVMRVSLLS</sequence>
<evidence type="ECO:0000256" key="3">
    <source>
        <dbReference type="PROSITE-ProRule" id="PRU00703"/>
    </source>
</evidence>
<name>A0ABC8UCN6_9AQUA</name>
<accession>A0ABC8UCN6</accession>
<feature type="region of interest" description="Disordered" evidence="4">
    <location>
        <begin position="1"/>
        <end position="29"/>
    </location>
</feature>
<dbReference type="InterPro" id="IPR046342">
    <property type="entry name" value="CBS_dom_sf"/>
</dbReference>
<dbReference type="Proteomes" id="UP001642360">
    <property type="component" value="Unassembled WGS sequence"/>
</dbReference>
<dbReference type="Pfam" id="PF00571">
    <property type="entry name" value="CBS"/>
    <property type="match status" value="1"/>
</dbReference>
<dbReference type="AlphaFoldDB" id="A0ABC8UCN6"/>
<keyword evidence="1" id="KW-0677">Repeat</keyword>
<dbReference type="PANTHER" id="PTHR13780:SF101">
    <property type="entry name" value="SNF1-RELATED PROTEIN KINASE REGULATORY SUBUNIT GAMMA-LIKE PV42A"/>
    <property type="match status" value="1"/>
</dbReference>
<dbReference type="PANTHER" id="PTHR13780">
    <property type="entry name" value="AMP-ACTIVATED PROTEIN KINASE, GAMMA REGULATORY SUBUNIT"/>
    <property type="match status" value="1"/>
</dbReference>
<dbReference type="EMBL" id="CAUOFW020007297">
    <property type="protein sequence ID" value="CAK9178738.1"/>
    <property type="molecule type" value="Genomic_DNA"/>
</dbReference>
<evidence type="ECO:0000256" key="2">
    <source>
        <dbReference type="ARBA" id="ARBA00023122"/>
    </source>
</evidence>
<evidence type="ECO:0000313" key="7">
    <source>
        <dbReference type="Proteomes" id="UP001642360"/>
    </source>
</evidence>
<dbReference type="SUPFAM" id="SSF54631">
    <property type="entry name" value="CBS-domain pair"/>
    <property type="match status" value="2"/>
</dbReference>
<dbReference type="PROSITE" id="PS51371">
    <property type="entry name" value="CBS"/>
    <property type="match status" value="1"/>
</dbReference>
<evidence type="ECO:0000256" key="4">
    <source>
        <dbReference type="SAM" id="MobiDB-lite"/>
    </source>
</evidence>
<evidence type="ECO:0000313" key="6">
    <source>
        <dbReference type="EMBL" id="CAK9178738.1"/>
    </source>
</evidence>
<protein>
    <recommendedName>
        <fullName evidence="5">CBS domain-containing protein</fullName>
    </recommendedName>
</protein>
<reference evidence="6 7" key="1">
    <citation type="submission" date="2024-02" db="EMBL/GenBank/DDBJ databases">
        <authorList>
            <person name="Vignale AGUSTIN F."/>
            <person name="Sosa J E."/>
            <person name="Modenutti C."/>
        </authorList>
    </citation>
    <scope>NUCLEOTIDE SEQUENCE [LARGE SCALE GENOMIC DNA]</scope>
</reference>
<gene>
    <name evidence="6" type="ORF">ILEXP_LOCUS48663</name>
</gene>
<organism evidence="6 7">
    <name type="scientific">Ilex paraguariensis</name>
    <name type="common">yerba mate</name>
    <dbReference type="NCBI Taxonomy" id="185542"/>
    <lineage>
        <taxon>Eukaryota</taxon>
        <taxon>Viridiplantae</taxon>
        <taxon>Streptophyta</taxon>
        <taxon>Embryophyta</taxon>
        <taxon>Tracheophyta</taxon>
        <taxon>Spermatophyta</taxon>
        <taxon>Magnoliopsida</taxon>
        <taxon>eudicotyledons</taxon>
        <taxon>Gunneridae</taxon>
        <taxon>Pentapetalae</taxon>
        <taxon>asterids</taxon>
        <taxon>campanulids</taxon>
        <taxon>Aquifoliales</taxon>
        <taxon>Aquifoliaceae</taxon>
        <taxon>Ilex</taxon>
    </lineage>
</organism>
<evidence type="ECO:0000256" key="1">
    <source>
        <dbReference type="ARBA" id="ARBA00022737"/>
    </source>
</evidence>
<dbReference type="InterPro" id="IPR050511">
    <property type="entry name" value="AMPK_gamma/SDS23_families"/>
</dbReference>